<evidence type="ECO:0000313" key="2">
    <source>
        <dbReference type="EMBL" id="KAG0151296.1"/>
    </source>
</evidence>
<gene>
    <name evidence="2" type="ORF">CROQUDRAFT_103619</name>
</gene>
<dbReference type="AlphaFoldDB" id="A0A9P6TG22"/>
<dbReference type="SUPFAM" id="SSF53098">
    <property type="entry name" value="Ribonuclease H-like"/>
    <property type="match status" value="1"/>
</dbReference>
<evidence type="ECO:0000256" key="1">
    <source>
        <dbReference type="SAM" id="MobiDB-lite"/>
    </source>
</evidence>
<keyword evidence="3" id="KW-1185">Reference proteome</keyword>
<organism evidence="2 3">
    <name type="scientific">Cronartium quercuum f. sp. fusiforme G11</name>
    <dbReference type="NCBI Taxonomy" id="708437"/>
    <lineage>
        <taxon>Eukaryota</taxon>
        <taxon>Fungi</taxon>
        <taxon>Dikarya</taxon>
        <taxon>Basidiomycota</taxon>
        <taxon>Pucciniomycotina</taxon>
        <taxon>Pucciniomycetes</taxon>
        <taxon>Pucciniales</taxon>
        <taxon>Coleosporiaceae</taxon>
        <taxon>Cronartium</taxon>
    </lineage>
</organism>
<accession>A0A9P6TG22</accession>
<name>A0A9P6TG22_9BASI</name>
<dbReference type="Proteomes" id="UP000886653">
    <property type="component" value="Unassembled WGS sequence"/>
</dbReference>
<evidence type="ECO:0000313" key="3">
    <source>
        <dbReference type="Proteomes" id="UP000886653"/>
    </source>
</evidence>
<dbReference type="OrthoDB" id="2507389at2759"/>
<proteinExistence type="predicted"/>
<comment type="caution">
    <text evidence="2">The sequence shown here is derived from an EMBL/GenBank/DDBJ whole genome shotgun (WGS) entry which is preliminary data.</text>
</comment>
<dbReference type="EMBL" id="MU167213">
    <property type="protein sequence ID" value="KAG0151296.1"/>
    <property type="molecule type" value="Genomic_DNA"/>
</dbReference>
<reference evidence="2" key="1">
    <citation type="submission" date="2013-11" db="EMBL/GenBank/DDBJ databases">
        <title>Genome sequence of the fusiform rust pathogen reveals effectors for host alternation and coevolution with pine.</title>
        <authorList>
            <consortium name="DOE Joint Genome Institute"/>
            <person name="Smith K."/>
            <person name="Pendleton A."/>
            <person name="Kubisiak T."/>
            <person name="Anderson C."/>
            <person name="Salamov A."/>
            <person name="Aerts A."/>
            <person name="Riley R."/>
            <person name="Clum A."/>
            <person name="Lindquist E."/>
            <person name="Ence D."/>
            <person name="Campbell M."/>
            <person name="Kronenberg Z."/>
            <person name="Feau N."/>
            <person name="Dhillon B."/>
            <person name="Hamelin R."/>
            <person name="Burleigh J."/>
            <person name="Smith J."/>
            <person name="Yandell M."/>
            <person name="Nelson C."/>
            <person name="Grigoriev I."/>
            <person name="Davis J."/>
        </authorList>
    </citation>
    <scope>NUCLEOTIDE SEQUENCE</scope>
    <source>
        <strain evidence="2">G11</strain>
    </source>
</reference>
<sequence length="196" mass="21950">MSEIADDALVVFTDGSYLQDIRGGAAAASLNEVRTATFTPPVAFSNNEMELMGIALTLRAAHFPVQPKSGQSLVKFLKNHMRRLPEGTSGKRRGKEDPPPNEFDSLTTGHLEIAEAGGGNLPTQNRTLPTQCFLHRFKRTVTKYCKECGVSETVSGFIFYCRRYRSQRKLFRTKVKTGKLRTNIHRANVSNVRVFR</sequence>
<dbReference type="InterPro" id="IPR012337">
    <property type="entry name" value="RNaseH-like_sf"/>
</dbReference>
<protein>
    <submittedName>
        <fullName evidence="2">Uncharacterized protein</fullName>
    </submittedName>
</protein>
<feature type="region of interest" description="Disordered" evidence="1">
    <location>
        <begin position="84"/>
        <end position="105"/>
    </location>
</feature>